<dbReference type="RefSeq" id="WP_270148871.1">
    <property type="nucleotide sequence ID" value="NZ_CP115450.1"/>
</dbReference>
<organism evidence="1 2">
    <name type="scientific">Kitasatospora cathayae</name>
    <dbReference type="NCBI Taxonomy" id="3004092"/>
    <lineage>
        <taxon>Bacteria</taxon>
        <taxon>Bacillati</taxon>
        <taxon>Actinomycetota</taxon>
        <taxon>Actinomycetes</taxon>
        <taxon>Kitasatosporales</taxon>
        <taxon>Streptomycetaceae</taxon>
        <taxon>Kitasatospora</taxon>
    </lineage>
</organism>
<protein>
    <submittedName>
        <fullName evidence="1">Peptidoglycan-binding protein</fullName>
    </submittedName>
</protein>
<gene>
    <name evidence="1" type="ORF">O1G21_33130</name>
</gene>
<evidence type="ECO:0000313" key="2">
    <source>
        <dbReference type="Proteomes" id="UP001212821"/>
    </source>
</evidence>
<name>A0ABY7QCP2_9ACTN</name>
<evidence type="ECO:0000313" key="1">
    <source>
        <dbReference type="EMBL" id="WBP90229.1"/>
    </source>
</evidence>
<dbReference type="EMBL" id="CP115450">
    <property type="protein sequence ID" value="WBP90229.1"/>
    <property type="molecule type" value="Genomic_DNA"/>
</dbReference>
<accession>A0ABY7QCP2</accession>
<dbReference type="Proteomes" id="UP001212821">
    <property type="component" value="Chromosome"/>
</dbReference>
<sequence length="531" mass="57550">MTVPDHGMDPLNPLGVEQRSLREQVEGLKKTIDESHGMWGAGDLKYAVHDALQLPAPKGDPGKLGELAAAYNTAVSQLDTVQMKVARVGAQHLPDAWTGQVGEKAAEVVKASADDLGRCHEILGKGRDQLKALASALSGAQSLHGQGHAPLTEALKLLHDITFSDGPDLVHWDDDKMHRAHARAKEGIKSIYDAAVKAEEAGRAAARELHALADKALAARFKNKGLGAADKLVVADAEVAGSDQFGAILTANDVTRAGQFMDKMSDADRARFDQLLAGSKSPEERAYLMKALAAGHSYDEIKAFDDQIHGHGDDPAWLAQRLSPVQIDSSSTNQSNTAYQGVAWNQGDKPTCVAASTVTARAMVDPLYSLQLTTGGHPGDPKYDNGQAAYDRWLKETDRVYDTKNWWNEWQDGMSDGESKDAANDEIGKHTGAGYHTVDLEGPEQRRDVLAQVESAVDQGKPVPIGVKEDTWFRPDGHQMMIIGHRGDQLEIYNPWGYTVWVSENDFVNNHMEGAAQGGNMPIADHVQMPQ</sequence>
<keyword evidence="2" id="KW-1185">Reference proteome</keyword>
<proteinExistence type="predicted"/>
<reference evidence="2" key="1">
    <citation type="submission" date="2022-12" db="EMBL/GenBank/DDBJ databases">
        <authorList>
            <person name="Mo P."/>
        </authorList>
    </citation>
    <scope>NUCLEOTIDE SEQUENCE [LARGE SCALE GENOMIC DNA]</scope>
    <source>
        <strain evidence="2">HUAS 3-15</strain>
    </source>
</reference>